<dbReference type="AlphaFoldDB" id="A0A9W6Z289"/>
<feature type="compositionally biased region" description="Polar residues" evidence="1">
    <location>
        <begin position="20"/>
        <end position="37"/>
    </location>
</feature>
<keyword evidence="3" id="KW-1185">Reference proteome</keyword>
<organism evidence="2 3">
    <name type="scientific">Ambrosiozyma monospora</name>
    <name type="common">Yeast</name>
    <name type="synonym">Endomycopsis monosporus</name>
    <dbReference type="NCBI Taxonomy" id="43982"/>
    <lineage>
        <taxon>Eukaryota</taxon>
        <taxon>Fungi</taxon>
        <taxon>Dikarya</taxon>
        <taxon>Ascomycota</taxon>
        <taxon>Saccharomycotina</taxon>
        <taxon>Pichiomycetes</taxon>
        <taxon>Pichiales</taxon>
        <taxon>Pichiaceae</taxon>
        <taxon>Ambrosiozyma</taxon>
    </lineage>
</organism>
<name>A0A9W6Z289_AMBMO</name>
<gene>
    <name evidence="2" type="ORF">Amon01_000593900</name>
</gene>
<accession>A0A9W6Z289</accession>
<sequence>MAKQEYVNFVKFYEEQSSNADSYIEKTSSGDSPSVGSKNDDTTIEALRVPATSKLVTLRYSTDSTARPEMQVNNVTLATVNGEEEDDHEYEYENPVKILVDDDDYVFSDHESLDHGEDEISSPEHDMYAGTTFISTAQSSMISQVTHSLLFEEDRFTNPAGSSALREDLEGFMYYAKRLYDSID</sequence>
<comment type="caution">
    <text evidence="2">The sequence shown here is derived from an EMBL/GenBank/DDBJ whole genome shotgun (WGS) entry which is preliminary data.</text>
</comment>
<protein>
    <submittedName>
        <fullName evidence="2">Unnamed protein product</fullName>
    </submittedName>
</protein>
<proteinExistence type="predicted"/>
<evidence type="ECO:0000313" key="3">
    <source>
        <dbReference type="Proteomes" id="UP001165063"/>
    </source>
</evidence>
<dbReference type="EMBL" id="BSXU01003503">
    <property type="protein sequence ID" value="GMG40156.1"/>
    <property type="molecule type" value="Genomic_DNA"/>
</dbReference>
<dbReference type="Proteomes" id="UP001165063">
    <property type="component" value="Unassembled WGS sequence"/>
</dbReference>
<evidence type="ECO:0000256" key="1">
    <source>
        <dbReference type="SAM" id="MobiDB-lite"/>
    </source>
</evidence>
<reference evidence="2" key="1">
    <citation type="submission" date="2023-04" db="EMBL/GenBank/DDBJ databases">
        <title>Ambrosiozyma monospora NBRC 1965.</title>
        <authorList>
            <person name="Ichikawa N."/>
            <person name="Sato H."/>
            <person name="Tonouchi N."/>
        </authorList>
    </citation>
    <scope>NUCLEOTIDE SEQUENCE</scope>
    <source>
        <strain evidence="2">NBRC 1965</strain>
    </source>
</reference>
<evidence type="ECO:0000313" key="2">
    <source>
        <dbReference type="EMBL" id="GMG40156.1"/>
    </source>
</evidence>
<feature type="region of interest" description="Disordered" evidence="1">
    <location>
        <begin position="20"/>
        <end position="41"/>
    </location>
</feature>